<dbReference type="Pfam" id="PF00781">
    <property type="entry name" value="DAGK_cat"/>
    <property type="match status" value="1"/>
</dbReference>
<dbReference type="GO" id="GO:0016301">
    <property type="term" value="F:kinase activity"/>
    <property type="evidence" value="ECO:0007669"/>
    <property type="project" value="UniProtKB-KW"/>
</dbReference>
<dbReference type="EMBL" id="JAMKFE010000001">
    <property type="protein sequence ID" value="MCM5678127.1"/>
    <property type="molecule type" value="Genomic_DNA"/>
</dbReference>
<sequence length="299" mass="32401">MNTHSGSGDRHRTLATLAGVFGEAGVRHEVMQVTRPKQLRTVAANAVALAAREGGTVVAAGGDGTINTVAHAVLDTELPFGVLPHGTFNYFSRTHGIPTDVEGAARTLVTGTPRPVQVGRLNERLFLVNASLGLYPRLLEEREAYKRRYGRTRWVALCSGLLTLLREHWQVLLRVEHEGEPRLLKTSTLFVGNNALQLAQIGIDDAPVVAQGQLVALSVKTGGRWAMLGLLLRGAVGRLGSADQVASFAFRHLEVEPVLRRARPVKMKVSVDGETQWMSTPLVFGVEPKPLWLIVPPAA</sequence>
<dbReference type="InterPro" id="IPR001206">
    <property type="entry name" value="Diacylglycerol_kinase_cat_dom"/>
</dbReference>
<evidence type="ECO:0000313" key="2">
    <source>
        <dbReference type="EMBL" id="MCM5678127.1"/>
    </source>
</evidence>
<dbReference type="PROSITE" id="PS50146">
    <property type="entry name" value="DAGK"/>
    <property type="match status" value="1"/>
</dbReference>
<dbReference type="SUPFAM" id="SSF111331">
    <property type="entry name" value="NAD kinase/diacylglycerol kinase-like"/>
    <property type="match status" value="1"/>
</dbReference>
<dbReference type="RefSeq" id="WP_251776253.1">
    <property type="nucleotide sequence ID" value="NZ_JAMKFE010000001.1"/>
</dbReference>
<accession>A0ABT0YHC5</accession>
<evidence type="ECO:0000259" key="1">
    <source>
        <dbReference type="PROSITE" id="PS50146"/>
    </source>
</evidence>
<dbReference type="Gene3D" id="2.60.200.40">
    <property type="match status" value="1"/>
</dbReference>
<dbReference type="PANTHER" id="PTHR12358">
    <property type="entry name" value="SPHINGOSINE KINASE"/>
    <property type="match status" value="1"/>
</dbReference>
<protein>
    <submittedName>
        <fullName evidence="2">Diacylglycerol kinase</fullName>
    </submittedName>
</protein>
<dbReference type="SMART" id="SM00046">
    <property type="entry name" value="DAGKc"/>
    <property type="match status" value="1"/>
</dbReference>
<organism evidence="2 3">
    <name type="scientific">Caldimonas mangrovi</name>
    <dbReference type="NCBI Taxonomy" id="2944811"/>
    <lineage>
        <taxon>Bacteria</taxon>
        <taxon>Pseudomonadati</taxon>
        <taxon>Pseudomonadota</taxon>
        <taxon>Betaproteobacteria</taxon>
        <taxon>Burkholderiales</taxon>
        <taxon>Sphaerotilaceae</taxon>
        <taxon>Caldimonas</taxon>
    </lineage>
</organism>
<dbReference type="InterPro" id="IPR017438">
    <property type="entry name" value="ATP-NAD_kinase_N"/>
</dbReference>
<dbReference type="InterPro" id="IPR050187">
    <property type="entry name" value="Lipid_Phosphate_FormReg"/>
</dbReference>
<evidence type="ECO:0000313" key="3">
    <source>
        <dbReference type="Proteomes" id="UP001165541"/>
    </source>
</evidence>
<proteinExistence type="predicted"/>
<comment type="caution">
    <text evidence="2">The sequence shown here is derived from an EMBL/GenBank/DDBJ whole genome shotgun (WGS) entry which is preliminary data.</text>
</comment>
<dbReference type="PANTHER" id="PTHR12358:SF54">
    <property type="entry name" value="SPHINGOSINE KINASE RELATED PROTEIN"/>
    <property type="match status" value="1"/>
</dbReference>
<dbReference type="Gene3D" id="3.40.50.10330">
    <property type="entry name" value="Probable inorganic polyphosphate/atp-NAD kinase, domain 1"/>
    <property type="match status" value="1"/>
</dbReference>
<feature type="domain" description="DAGKc" evidence="1">
    <location>
        <begin position="1"/>
        <end position="125"/>
    </location>
</feature>
<name>A0ABT0YHC5_9BURK</name>
<reference evidence="2" key="1">
    <citation type="submission" date="2022-05" db="EMBL/GenBank/DDBJ databases">
        <title>Schlegelella sp. nov., isolated from mangrove soil.</title>
        <authorList>
            <person name="Liu Y."/>
            <person name="Ge X."/>
            <person name="Liu W."/>
        </authorList>
    </citation>
    <scope>NUCLEOTIDE SEQUENCE</scope>
    <source>
        <strain evidence="2">S2-27</strain>
    </source>
</reference>
<gene>
    <name evidence="2" type="ORF">M8A51_01100</name>
</gene>
<dbReference type="InterPro" id="IPR016064">
    <property type="entry name" value="NAD/diacylglycerol_kinase_sf"/>
</dbReference>
<keyword evidence="2" id="KW-0418">Kinase</keyword>
<keyword evidence="2" id="KW-0808">Transferase</keyword>
<dbReference type="Proteomes" id="UP001165541">
    <property type="component" value="Unassembled WGS sequence"/>
</dbReference>
<keyword evidence="3" id="KW-1185">Reference proteome</keyword>